<dbReference type="AlphaFoldDB" id="A0A2P5G0T1"/>
<dbReference type="InParanoid" id="A0A2P5G0T1"/>
<protein>
    <submittedName>
        <fullName evidence="1">Uncharacterized protein</fullName>
    </submittedName>
</protein>
<name>A0A2P5G0T1_TREOI</name>
<evidence type="ECO:0000313" key="1">
    <source>
        <dbReference type="EMBL" id="POO03631.1"/>
    </source>
</evidence>
<proteinExistence type="predicted"/>
<gene>
    <name evidence="1" type="ORF">TorRG33x02_008360</name>
</gene>
<sequence length="70" mass="8020">MEEIRKLRDLGVYSHSTGPLELRLLVSGGLNEEREEKDQESRISVSAVMLEPMHCGNRLLESWNILGRKL</sequence>
<dbReference type="EMBL" id="JXTC01000002">
    <property type="protein sequence ID" value="POO03631.1"/>
    <property type="molecule type" value="Genomic_DNA"/>
</dbReference>
<feature type="non-terminal residue" evidence="1">
    <location>
        <position position="70"/>
    </location>
</feature>
<organism evidence="1 2">
    <name type="scientific">Trema orientale</name>
    <name type="common">Charcoal tree</name>
    <name type="synonym">Celtis orientalis</name>
    <dbReference type="NCBI Taxonomy" id="63057"/>
    <lineage>
        <taxon>Eukaryota</taxon>
        <taxon>Viridiplantae</taxon>
        <taxon>Streptophyta</taxon>
        <taxon>Embryophyta</taxon>
        <taxon>Tracheophyta</taxon>
        <taxon>Spermatophyta</taxon>
        <taxon>Magnoliopsida</taxon>
        <taxon>eudicotyledons</taxon>
        <taxon>Gunneridae</taxon>
        <taxon>Pentapetalae</taxon>
        <taxon>rosids</taxon>
        <taxon>fabids</taxon>
        <taxon>Rosales</taxon>
        <taxon>Cannabaceae</taxon>
        <taxon>Trema</taxon>
    </lineage>
</organism>
<dbReference type="Proteomes" id="UP000237000">
    <property type="component" value="Unassembled WGS sequence"/>
</dbReference>
<reference evidence="2" key="1">
    <citation type="submission" date="2016-06" db="EMBL/GenBank/DDBJ databases">
        <title>Parallel loss of symbiosis genes in relatives of nitrogen-fixing non-legume Parasponia.</title>
        <authorList>
            <person name="Van Velzen R."/>
            <person name="Holmer R."/>
            <person name="Bu F."/>
            <person name="Rutten L."/>
            <person name="Van Zeijl A."/>
            <person name="Liu W."/>
            <person name="Santuari L."/>
            <person name="Cao Q."/>
            <person name="Sharma T."/>
            <person name="Shen D."/>
            <person name="Roswanjaya Y."/>
            <person name="Wardhani T."/>
            <person name="Kalhor M.S."/>
            <person name="Jansen J."/>
            <person name="Van den Hoogen J."/>
            <person name="Gungor B."/>
            <person name="Hartog M."/>
            <person name="Hontelez J."/>
            <person name="Verver J."/>
            <person name="Yang W.-C."/>
            <person name="Schijlen E."/>
            <person name="Repin R."/>
            <person name="Schilthuizen M."/>
            <person name="Schranz E."/>
            <person name="Heidstra R."/>
            <person name="Miyata K."/>
            <person name="Fedorova E."/>
            <person name="Kohlen W."/>
            <person name="Bisseling T."/>
            <person name="Smit S."/>
            <person name="Geurts R."/>
        </authorList>
    </citation>
    <scope>NUCLEOTIDE SEQUENCE [LARGE SCALE GENOMIC DNA]</scope>
    <source>
        <strain evidence="2">cv. RG33-2</strain>
    </source>
</reference>
<comment type="caution">
    <text evidence="1">The sequence shown here is derived from an EMBL/GenBank/DDBJ whole genome shotgun (WGS) entry which is preliminary data.</text>
</comment>
<keyword evidence="2" id="KW-1185">Reference proteome</keyword>
<accession>A0A2P5G0T1</accession>
<evidence type="ECO:0000313" key="2">
    <source>
        <dbReference type="Proteomes" id="UP000237000"/>
    </source>
</evidence>